<dbReference type="PANTHER" id="PTHR33167">
    <property type="entry name" value="TRANSCRIPTION FACTOR, PUTATIVE (DUF863)-RELATED"/>
    <property type="match status" value="1"/>
</dbReference>
<feature type="region of interest" description="Disordered" evidence="1">
    <location>
        <begin position="111"/>
        <end position="146"/>
    </location>
</feature>
<evidence type="ECO:0000256" key="1">
    <source>
        <dbReference type="SAM" id="MobiDB-lite"/>
    </source>
</evidence>
<accession>A0A9N7NR05</accession>
<comment type="caution">
    <text evidence="2">The sequence shown here is derived from an EMBL/GenBank/DDBJ whole genome shotgun (WGS) entry which is preliminary data.</text>
</comment>
<dbReference type="AlphaFoldDB" id="A0A9N7NR05"/>
<proteinExistence type="predicted"/>
<organism evidence="2 3">
    <name type="scientific">Striga hermonthica</name>
    <name type="common">Purple witchweed</name>
    <name type="synonym">Buchnera hermonthica</name>
    <dbReference type="NCBI Taxonomy" id="68872"/>
    <lineage>
        <taxon>Eukaryota</taxon>
        <taxon>Viridiplantae</taxon>
        <taxon>Streptophyta</taxon>
        <taxon>Embryophyta</taxon>
        <taxon>Tracheophyta</taxon>
        <taxon>Spermatophyta</taxon>
        <taxon>Magnoliopsida</taxon>
        <taxon>eudicotyledons</taxon>
        <taxon>Gunneridae</taxon>
        <taxon>Pentapetalae</taxon>
        <taxon>asterids</taxon>
        <taxon>lamiids</taxon>
        <taxon>Lamiales</taxon>
        <taxon>Orobanchaceae</taxon>
        <taxon>Buchnereae</taxon>
        <taxon>Striga</taxon>
    </lineage>
</organism>
<feature type="compositionally biased region" description="Low complexity" evidence="1">
    <location>
        <begin position="117"/>
        <end position="130"/>
    </location>
</feature>
<evidence type="ECO:0000313" key="2">
    <source>
        <dbReference type="EMBL" id="CAA0841038.1"/>
    </source>
</evidence>
<dbReference type="EMBL" id="CACSLK010034050">
    <property type="protein sequence ID" value="CAA0841038.1"/>
    <property type="molecule type" value="Genomic_DNA"/>
</dbReference>
<protein>
    <submittedName>
        <fullName evidence="2">Uncharacterized protein</fullName>
    </submittedName>
</protein>
<name>A0A9N7NR05_STRHE</name>
<reference evidence="2" key="1">
    <citation type="submission" date="2019-12" db="EMBL/GenBank/DDBJ databases">
        <authorList>
            <person name="Scholes J."/>
        </authorList>
    </citation>
    <scope>NUCLEOTIDE SEQUENCE</scope>
</reference>
<gene>
    <name evidence="2" type="ORF">SHERM_07073</name>
</gene>
<keyword evidence="3" id="KW-1185">Reference proteome</keyword>
<dbReference type="OrthoDB" id="666348at2759"/>
<sequence>MEKLLNHYDKEYLKMAMLKHEETFRDQVYELHRLYRIQKVLMNDIAKNNRYATTCRRPEARLCLDLERPAGSYYVPGSGDELRVSEAEDDHNDLELTLGPKSYYQNKIKAAGPGLRSDSGPSFSSSSSGSNHMKGPEMPVPANKDRLNSSPWLFQALSLNIT</sequence>
<dbReference type="Proteomes" id="UP001153555">
    <property type="component" value="Unassembled WGS sequence"/>
</dbReference>
<evidence type="ECO:0000313" key="3">
    <source>
        <dbReference type="Proteomes" id="UP001153555"/>
    </source>
</evidence>
<dbReference type="PANTHER" id="PTHR33167:SF26">
    <property type="entry name" value="EXPRESSED PROTEIN"/>
    <property type="match status" value="1"/>
</dbReference>